<dbReference type="AlphaFoldDB" id="A0A8K0IVE6"/>
<organism evidence="1 2">
    <name type="scientific">Cocos nucifera</name>
    <name type="common">Coconut palm</name>
    <dbReference type="NCBI Taxonomy" id="13894"/>
    <lineage>
        <taxon>Eukaryota</taxon>
        <taxon>Viridiplantae</taxon>
        <taxon>Streptophyta</taxon>
        <taxon>Embryophyta</taxon>
        <taxon>Tracheophyta</taxon>
        <taxon>Spermatophyta</taxon>
        <taxon>Magnoliopsida</taxon>
        <taxon>Liliopsida</taxon>
        <taxon>Arecaceae</taxon>
        <taxon>Arecoideae</taxon>
        <taxon>Cocoseae</taxon>
        <taxon>Attaleinae</taxon>
        <taxon>Cocos</taxon>
    </lineage>
</organism>
<proteinExistence type="predicted"/>
<reference evidence="1" key="1">
    <citation type="journal article" date="2017" name="Gigascience">
        <title>The genome draft of coconut (Cocos nucifera).</title>
        <authorList>
            <person name="Xiao Y."/>
            <person name="Xu P."/>
            <person name="Fan H."/>
            <person name="Baudouin L."/>
            <person name="Xia W."/>
            <person name="Bocs S."/>
            <person name="Xu J."/>
            <person name="Li Q."/>
            <person name="Guo A."/>
            <person name="Zhou L."/>
            <person name="Li J."/>
            <person name="Wu Y."/>
            <person name="Ma Z."/>
            <person name="Armero A."/>
            <person name="Issali A.E."/>
            <person name="Liu N."/>
            <person name="Peng M."/>
            <person name="Yang Y."/>
        </authorList>
    </citation>
    <scope>NUCLEOTIDE SEQUENCE</scope>
    <source>
        <tissue evidence="1">Spear leaf of Hainan Tall coconut</tissue>
    </source>
</reference>
<evidence type="ECO:0000313" key="1">
    <source>
        <dbReference type="EMBL" id="KAG1368225.1"/>
    </source>
</evidence>
<dbReference type="EMBL" id="CM017885">
    <property type="protein sequence ID" value="KAG1368225.1"/>
    <property type="molecule type" value="Genomic_DNA"/>
</dbReference>
<dbReference type="Proteomes" id="UP000797356">
    <property type="component" value="Chromosome 14"/>
</dbReference>
<sequence>MAVAGGAWLAGVGEVKQVMGFGGSGCYNGIGFGGVTRMQRRAGLRRTDPAMERLDPAVARWCAVRGNPWQQATGEMAQGLFPLPPDALGSGDGRTGR</sequence>
<evidence type="ECO:0000313" key="2">
    <source>
        <dbReference type="Proteomes" id="UP000797356"/>
    </source>
</evidence>
<name>A0A8K0IVE6_COCNU</name>
<protein>
    <submittedName>
        <fullName evidence="1">Uncharacterized protein</fullName>
    </submittedName>
</protein>
<keyword evidence="2" id="KW-1185">Reference proteome</keyword>
<reference evidence="1" key="2">
    <citation type="submission" date="2019-07" db="EMBL/GenBank/DDBJ databases">
        <authorList>
            <person name="Yang Y."/>
            <person name="Bocs S."/>
            <person name="Baudouin L."/>
        </authorList>
    </citation>
    <scope>NUCLEOTIDE SEQUENCE</scope>
    <source>
        <tissue evidence="1">Spear leaf of Hainan Tall coconut</tissue>
    </source>
</reference>
<comment type="caution">
    <text evidence="1">The sequence shown here is derived from an EMBL/GenBank/DDBJ whole genome shotgun (WGS) entry which is preliminary data.</text>
</comment>
<gene>
    <name evidence="1" type="ORF">COCNU_14G006930</name>
</gene>
<accession>A0A8K0IVE6</accession>